<organism evidence="2 3">
    <name type="scientific">Brachionus plicatilis</name>
    <name type="common">Marine rotifer</name>
    <name type="synonym">Brachionus muelleri</name>
    <dbReference type="NCBI Taxonomy" id="10195"/>
    <lineage>
        <taxon>Eukaryota</taxon>
        <taxon>Metazoa</taxon>
        <taxon>Spiralia</taxon>
        <taxon>Gnathifera</taxon>
        <taxon>Rotifera</taxon>
        <taxon>Eurotatoria</taxon>
        <taxon>Monogononta</taxon>
        <taxon>Pseudotrocha</taxon>
        <taxon>Ploima</taxon>
        <taxon>Brachionidae</taxon>
        <taxon>Brachionus</taxon>
    </lineage>
</organism>
<gene>
    <name evidence="2" type="ORF">BpHYR1_024953</name>
</gene>
<proteinExistence type="predicted"/>
<dbReference type="EMBL" id="REGN01008691">
    <property type="protein sequence ID" value="RNA02978.1"/>
    <property type="molecule type" value="Genomic_DNA"/>
</dbReference>
<dbReference type="Proteomes" id="UP000276133">
    <property type="component" value="Unassembled WGS sequence"/>
</dbReference>
<feature type="chain" id="PRO_5018249621" evidence="1">
    <location>
        <begin position="21"/>
        <end position="493"/>
    </location>
</feature>
<reference evidence="2 3" key="1">
    <citation type="journal article" date="2018" name="Sci. Rep.">
        <title>Genomic signatures of local adaptation to the degree of environmental predictability in rotifers.</title>
        <authorList>
            <person name="Franch-Gras L."/>
            <person name="Hahn C."/>
            <person name="Garcia-Roger E.M."/>
            <person name="Carmona M.J."/>
            <person name="Serra M."/>
            <person name="Gomez A."/>
        </authorList>
    </citation>
    <scope>NUCLEOTIDE SEQUENCE [LARGE SCALE GENOMIC DNA]</scope>
    <source>
        <strain evidence="2">HYR1</strain>
    </source>
</reference>
<evidence type="ECO:0000256" key="1">
    <source>
        <dbReference type="SAM" id="SignalP"/>
    </source>
</evidence>
<keyword evidence="1" id="KW-0732">Signal</keyword>
<evidence type="ECO:0000313" key="3">
    <source>
        <dbReference type="Proteomes" id="UP000276133"/>
    </source>
</evidence>
<keyword evidence="3" id="KW-1185">Reference proteome</keyword>
<evidence type="ECO:0000313" key="2">
    <source>
        <dbReference type="EMBL" id="RNA02978.1"/>
    </source>
</evidence>
<sequence>MMFQIKFSSLIFLFFKIGLCKKIENIPNELDPAIDINKCSDFMRQSGFSVLAIKLHDRIYFREFNIAPRIMLILDKSLKMDFDSKLLADKTHFRLANIKGIDISSSPFNFFSTIISLNFYYSYFFLYFNKSKIHECTRRKFSPFKNVNAIKFSTSVKFYQNTCPFVFSNLSLSILEFYGISDIFLKKNYLSFETTNETIHLKIIFIKQLHLTGSIEEAESDCLFAFRELSWLKVGLDAFLSGNSEWLFSYLKQIENDLFVNFLSPDWYQYPNEDMCLFRKFPKNGPIFPIIQTKSCSCTIIWILQNNDQLRTEKNRKLNFNLCSNKTCDFDQMISKCVKPKDVKFFPNKIDVLFETTKCARFAYEHNKCVDSLAKKKQRKQKFDVQTDDFEFNFKLYLFVLAQLYDIYIVEFLGSILKTLSNCLMAMISFNRYFLLKGNIKLEEFYSKFQKYYFKSLTLNKLGRSFSNEIENKYIFSYIIFIAEFLLNDLMCY</sequence>
<name>A0A3M7PWA8_BRAPC</name>
<accession>A0A3M7PWA8</accession>
<dbReference type="AlphaFoldDB" id="A0A3M7PWA8"/>
<protein>
    <submittedName>
        <fullName evidence="2">Uncharacterized protein</fullName>
    </submittedName>
</protein>
<comment type="caution">
    <text evidence="2">The sequence shown here is derived from an EMBL/GenBank/DDBJ whole genome shotgun (WGS) entry which is preliminary data.</text>
</comment>
<feature type="signal peptide" evidence="1">
    <location>
        <begin position="1"/>
        <end position="20"/>
    </location>
</feature>